<accession>A0A183IAP6</accession>
<keyword evidence="6 7" id="KW-0012">Acyltransferase</keyword>
<comment type="subcellular location">
    <subcellularLocation>
        <location evidence="1">Membrane</location>
        <topology evidence="1">Multi-pass membrane protein</topology>
    </subcellularLocation>
</comment>
<comment type="domain">
    <text evidence="7">The DHHC domain is required for palmitoyltransferase activity.</text>
</comment>
<evidence type="ECO:0000313" key="9">
    <source>
        <dbReference type="EMBL" id="VDO87235.1"/>
    </source>
</evidence>
<feature type="domain" description="Palmitoyltransferase DHHC" evidence="8">
    <location>
        <begin position="1"/>
        <end position="107"/>
    </location>
</feature>
<comment type="catalytic activity">
    <reaction evidence="7">
        <text>L-cysteinyl-[protein] + hexadecanoyl-CoA = S-hexadecanoyl-L-cysteinyl-[protein] + CoA</text>
        <dbReference type="Rhea" id="RHEA:36683"/>
        <dbReference type="Rhea" id="RHEA-COMP:10131"/>
        <dbReference type="Rhea" id="RHEA-COMP:11032"/>
        <dbReference type="ChEBI" id="CHEBI:29950"/>
        <dbReference type="ChEBI" id="CHEBI:57287"/>
        <dbReference type="ChEBI" id="CHEBI:57379"/>
        <dbReference type="ChEBI" id="CHEBI:74151"/>
        <dbReference type="EC" id="2.3.1.225"/>
    </reaction>
</comment>
<evidence type="ECO:0000256" key="6">
    <source>
        <dbReference type="ARBA" id="ARBA00023315"/>
    </source>
</evidence>
<dbReference type="InterPro" id="IPR001594">
    <property type="entry name" value="Palmitoyltrfase_DHHC"/>
</dbReference>
<keyword evidence="10" id="KW-1185">Reference proteome</keyword>
<keyword evidence="2 7" id="KW-0808">Transferase</keyword>
<dbReference type="EC" id="2.3.1.225" evidence="7"/>
<dbReference type="Pfam" id="PF01529">
    <property type="entry name" value="DHHC"/>
    <property type="match status" value="1"/>
</dbReference>
<keyword evidence="3 7" id="KW-0812">Transmembrane</keyword>
<dbReference type="InterPro" id="IPR039859">
    <property type="entry name" value="PFA4/ZDH16/20/ERF2-like"/>
</dbReference>
<dbReference type="Proteomes" id="UP000270296">
    <property type="component" value="Unassembled WGS sequence"/>
</dbReference>
<evidence type="ECO:0000313" key="10">
    <source>
        <dbReference type="Proteomes" id="UP000270296"/>
    </source>
</evidence>
<feature type="transmembrane region" description="Helical" evidence="7">
    <location>
        <begin position="66"/>
        <end position="92"/>
    </location>
</feature>
<feature type="transmembrane region" description="Helical" evidence="7">
    <location>
        <begin position="20"/>
        <end position="46"/>
    </location>
</feature>
<evidence type="ECO:0000256" key="2">
    <source>
        <dbReference type="ARBA" id="ARBA00022679"/>
    </source>
</evidence>
<keyword evidence="5 7" id="KW-0472">Membrane</keyword>
<evidence type="ECO:0000256" key="3">
    <source>
        <dbReference type="ARBA" id="ARBA00022692"/>
    </source>
</evidence>
<evidence type="ECO:0000259" key="8">
    <source>
        <dbReference type="Pfam" id="PF01529"/>
    </source>
</evidence>
<evidence type="ECO:0000313" key="11">
    <source>
        <dbReference type="WBParaSite" id="SBAD_0000071301-mRNA-1"/>
    </source>
</evidence>
<dbReference type="AlphaFoldDB" id="A0A183IAP6"/>
<proteinExistence type="inferred from homology"/>
<sequence>MDHHCPWINNCCGFANQRSFILFLFWAVVGSCHACVVLGCSIYRALFRPWYLAYGTGKEPIVELGLLGLLHAIFSLGFAAGVVVAVGVLLIMQVKNVFHNRSGIEEYIISKVTNWSAQK</sequence>
<name>A0A183IAP6_9BILA</name>
<dbReference type="GO" id="GO:0016020">
    <property type="term" value="C:membrane"/>
    <property type="evidence" value="ECO:0007669"/>
    <property type="project" value="UniProtKB-SubCell"/>
</dbReference>
<organism evidence="11">
    <name type="scientific">Soboliphyme baturini</name>
    <dbReference type="NCBI Taxonomy" id="241478"/>
    <lineage>
        <taxon>Eukaryota</taxon>
        <taxon>Metazoa</taxon>
        <taxon>Ecdysozoa</taxon>
        <taxon>Nematoda</taxon>
        <taxon>Enoplea</taxon>
        <taxon>Dorylaimia</taxon>
        <taxon>Dioctophymatida</taxon>
        <taxon>Dioctophymatoidea</taxon>
        <taxon>Soboliphymatidae</taxon>
        <taxon>Soboliphyme</taxon>
    </lineage>
</organism>
<evidence type="ECO:0000256" key="7">
    <source>
        <dbReference type="RuleBase" id="RU079119"/>
    </source>
</evidence>
<dbReference type="EMBL" id="UZAM01003025">
    <property type="protein sequence ID" value="VDO87235.1"/>
    <property type="molecule type" value="Genomic_DNA"/>
</dbReference>
<reference evidence="11" key="1">
    <citation type="submission" date="2016-06" db="UniProtKB">
        <authorList>
            <consortium name="WormBaseParasite"/>
        </authorList>
    </citation>
    <scope>IDENTIFICATION</scope>
</reference>
<dbReference type="OrthoDB" id="331948at2759"/>
<reference evidence="9 10" key="2">
    <citation type="submission" date="2018-11" db="EMBL/GenBank/DDBJ databases">
        <authorList>
            <consortium name="Pathogen Informatics"/>
        </authorList>
    </citation>
    <scope>NUCLEOTIDE SEQUENCE [LARGE SCALE GENOMIC DNA]</scope>
</reference>
<evidence type="ECO:0000256" key="1">
    <source>
        <dbReference type="ARBA" id="ARBA00004141"/>
    </source>
</evidence>
<gene>
    <name evidence="9" type="ORF">SBAD_LOCUS690</name>
</gene>
<keyword evidence="4 7" id="KW-1133">Transmembrane helix</keyword>
<comment type="similarity">
    <text evidence="7">Belongs to the DHHC palmitoyltransferase family.</text>
</comment>
<dbReference type="WBParaSite" id="SBAD_0000071301-mRNA-1">
    <property type="protein sequence ID" value="SBAD_0000071301-mRNA-1"/>
    <property type="gene ID" value="SBAD_0000071301"/>
</dbReference>
<dbReference type="PANTHER" id="PTHR12246">
    <property type="entry name" value="PALMITOYLTRANSFERASE ZDHHC16"/>
    <property type="match status" value="1"/>
</dbReference>
<dbReference type="GO" id="GO:0019706">
    <property type="term" value="F:protein-cysteine S-palmitoyltransferase activity"/>
    <property type="evidence" value="ECO:0007669"/>
    <property type="project" value="UniProtKB-EC"/>
</dbReference>
<protein>
    <recommendedName>
        <fullName evidence="7">Palmitoyltransferase</fullName>
        <ecNumber evidence="7">2.3.1.225</ecNumber>
    </recommendedName>
</protein>
<evidence type="ECO:0000256" key="4">
    <source>
        <dbReference type="ARBA" id="ARBA00022989"/>
    </source>
</evidence>
<dbReference type="PROSITE" id="PS50216">
    <property type="entry name" value="DHHC"/>
    <property type="match status" value="1"/>
</dbReference>
<evidence type="ECO:0000256" key="5">
    <source>
        <dbReference type="ARBA" id="ARBA00023136"/>
    </source>
</evidence>